<comment type="subcellular location">
    <subcellularLocation>
        <location evidence="1">Cell membrane</location>
        <topology evidence="1">Multi-pass membrane protein</topology>
    </subcellularLocation>
</comment>
<dbReference type="PANTHER" id="PTHR13285">
    <property type="entry name" value="ACYLTRANSFERASE"/>
    <property type="match status" value="1"/>
</dbReference>
<evidence type="ECO:0000256" key="3">
    <source>
        <dbReference type="ARBA" id="ARBA00022475"/>
    </source>
</evidence>
<keyword evidence="7" id="KW-0808">Transferase</keyword>
<dbReference type="GO" id="GO:0016746">
    <property type="term" value="F:acyltransferase activity"/>
    <property type="evidence" value="ECO:0007669"/>
    <property type="project" value="UniProtKB-KW"/>
</dbReference>
<evidence type="ECO:0000256" key="6">
    <source>
        <dbReference type="ARBA" id="ARBA00023136"/>
    </source>
</evidence>
<evidence type="ECO:0000256" key="8">
    <source>
        <dbReference type="SAM" id="Phobius"/>
    </source>
</evidence>
<dbReference type="EMBL" id="DVMQ01000011">
    <property type="protein sequence ID" value="HIU23964.1"/>
    <property type="molecule type" value="Genomic_DNA"/>
</dbReference>
<reference evidence="9" key="2">
    <citation type="journal article" date="2021" name="PeerJ">
        <title>Extensive microbial diversity within the chicken gut microbiome revealed by metagenomics and culture.</title>
        <authorList>
            <person name="Gilroy R."/>
            <person name="Ravi A."/>
            <person name="Getino M."/>
            <person name="Pursley I."/>
            <person name="Horton D.L."/>
            <person name="Alikhan N.F."/>
            <person name="Baker D."/>
            <person name="Gharbi K."/>
            <person name="Hall N."/>
            <person name="Watson M."/>
            <person name="Adriaenssens E.M."/>
            <person name="Foster-Nyarko E."/>
            <person name="Jarju S."/>
            <person name="Secka A."/>
            <person name="Antonio M."/>
            <person name="Oren A."/>
            <person name="Chaudhuri R.R."/>
            <person name="La Ragione R."/>
            <person name="Hildebrand F."/>
            <person name="Pallen M.J."/>
        </authorList>
    </citation>
    <scope>NUCLEOTIDE SEQUENCE</scope>
    <source>
        <strain evidence="9">ChiHjej12B11-29160</strain>
    </source>
</reference>
<feature type="transmembrane region" description="Helical" evidence="8">
    <location>
        <begin position="317"/>
        <end position="334"/>
    </location>
</feature>
<feature type="transmembrane region" description="Helical" evidence="8">
    <location>
        <begin position="470"/>
        <end position="488"/>
    </location>
</feature>
<dbReference type="InterPro" id="IPR028362">
    <property type="entry name" value="AlgI"/>
</dbReference>
<evidence type="ECO:0000313" key="10">
    <source>
        <dbReference type="Proteomes" id="UP000824078"/>
    </source>
</evidence>
<evidence type="ECO:0000256" key="7">
    <source>
        <dbReference type="PIRNR" id="PIRNR016636"/>
    </source>
</evidence>
<dbReference type="GO" id="GO:0042121">
    <property type="term" value="P:alginic acid biosynthetic process"/>
    <property type="evidence" value="ECO:0007669"/>
    <property type="project" value="InterPro"/>
</dbReference>
<name>A0A9D1L3U5_9ACTN</name>
<keyword evidence="7" id="KW-0012">Acyltransferase</keyword>
<sequence>MSLTSIEFILFLLGAVVVLQVTPRSMRTVLLTIVNFIFFYIGSGISGTLVLISVLAVVYIGARVISISNKKENLSANKRICLLWCALTTLVALCPLLVFKYAGFVLEAASTFISMPQNVLEGFSGLIAPLGISFFTMQGIGYLIDVYRGNRDAIVNIFDYLAFAAFFPTIVSGPIQRSYSLPAQLSRIREERFTTSYDQVKHGAITILWGMFLKMVIADRVALLVNTVYDAWWLYGSIELIWATVGYALQIFCDFAGYSCIAIGAARMMGFDAGENFNTPYLAQSVQDFWRRWHISLSTWLRDYIYIPLGGSRKGAVRRYINVFIVFAICGIWHGAGWHFLIWGIMQGLFQCIGIATYKLRYRYYDRLGFKTSSFGWRFGRILCTFLLICVSWVFFRAPYVSYATGILSRIIFEFNPWVLFDGSLETLGLSDLDETVLLLSVVFLVLVSLVKRFRGVNLAQFLDEQPIPFSWSVLLFLIAFVFLFGMYGPSVDASSFIYAQF</sequence>
<dbReference type="InterPro" id="IPR024194">
    <property type="entry name" value="Ac/AlaTfrase_AlgI/DltB"/>
</dbReference>
<evidence type="ECO:0000313" key="9">
    <source>
        <dbReference type="EMBL" id="HIU23964.1"/>
    </source>
</evidence>
<evidence type="ECO:0000256" key="2">
    <source>
        <dbReference type="ARBA" id="ARBA00010323"/>
    </source>
</evidence>
<dbReference type="Proteomes" id="UP000824078">
    <property type="component" value="Unassembled WGS sequence"/>
</dbReference>
<feature type="transmembrane region" description="Helical" evidence="8">
    <location>
        <begin position="240"/>
        <end position="261"/>
    </location>
</feature>
<evidence type="ECO:0000256" key="5">
    <source>
        <dbReference type="ARBA" id="ARBA00022989"/>
    </source>
</evidence>
<feature type="transmembrane region" description="Helical" evidence="8">
    <location>
        <begin position="379"/>
        <end position="396"/>
    </location>
</feature>
<accession>A0A9D1L3U5</accession>
<evidence type="ECO:0000256" key="4">
    <source>
        <dbReference type="ARBA" id="ARBA00022692"/>
    </source>
</evidence>
<proteinExistence type="inferred from homology"/>
<keyword evidence="6 7" id="KW-0472">Membrane</keyword>
<keyword evidence="4 8" id="KW-0812">Transmembrane</keyword>
<dbReference type="Pfam" id="PF03062">
    <property type="entry name" value="MBOAT"/>
    <property type="match status" value="1"/>
</dbReference>
<evidence type="ECO:0000256" key="1">
    <source>
        <dbReference type="ARBA" id="ARBA00004651"/>
    </source>
</evidence>
<feature type="transmembrane region" description="Helical" evidence="8">
    <location>
        <begin position="340"/>
        <end position="358"/>
    </location>
</feature>
<dbReference type="PIRSF" id="PIRSF016636">
    <property type="entry name" value="AlgI_DltB"/>
    <property type="match status" value="1"/>
</dbReference>
<feature type="transmembrane region" description="Helical" evidence="8">
    <location>
        <begin position="37"/>
        <end position="60"/>
    </location>
</feature>
<comment type="similarity">
    <text evidence="2 7">Belongs to the membrane-bound acyltransferase family.</text>
</comment>
<keyword evidence="5 8" id="KW-1133">Transmembrane helix</keyword>
<dbReference type="PANTHER" id="PTHR13285:SF18">
    <property type="entry name" value="PROTEIN-CYSTEINE N-PALMITOYLTRANSFERASE RASP"/>
    <property type="match status" value="1"/>
</dbReference>
<dbReference type="AlphaFoldDB" id="A0A9D1L3U5"/>
<feature type="transmembrane region" description="Helical" evidence="8">
    <location>
        <begin position="122"/>
        <end position="145"/>
    </location>
</feature>
<feature type="transmembrane region" description="Helical" evidence="8">
    <location>
        <begin position="433"/>
        <end position="450"/>
    </location>
</feature>
<dbReference type="PIRSF" id="PIRSF500217">
    <property type="entry name" value="AlgI"/>
    <property type="match status" value="1"/>
</dbReference>
<protein>
    <submittedName>
        <fullName evidence="9">MBOAT family protein</fullName>
    </submittedName>
</protein>
<feature type="transmembrane region" description="Helical" evidence="8">
    <location>
        <begin position="81"/>
        <end position="102"/>
    </location>
</feature>
<reference evidence="9" key="1">
    <citation type="submission" date="2020-10" db="EMBL/GenBank/DDBJ databases">
        <authorList>
            <person name="Gilroy R."/>
        </authorList>
    </citation>
    <scope>NUCLEOTIDE SEQUENCE</scope>
    <source>
        <strain evidence="9">ChiHjej12B11-29160</strain>
    </source>
</reference>
<dbReference type="InterPro" id="IPR051085">
    <property type="entry name" value="MB_O-acyltransferase"/>
</dbReference>
<feature type="transmembrane region" description="Helical" evidence="8">
    <location>
        <begin position="157"/>
        <end position="175"/>
    </location>
</feature>
<keyword evidence="3 7" id="KW-1003">Cell membrane</keyword>
<comment type="caution">
    <text evidence="9">The sequence shown here is derived from an EMBL/GenBank/DDBJ whole genome shotgun (WGS) entry which is preliminary data.</text>
</comment>
<gene>
    <name evidence="9" type="ORF">IAD17_03475</name>
</gene>
<dbReference type="InterPro" id="IPR004299">
    <property type="entry name" value="MBOAT_fam"/>
</dbReference>
<dbReference type="GO" id="GO:0005886">
    <property type="term" value="C:plasma membrane"/>
    <property type="evidence" value="ECO:0007669"/>
    <property type="project" value="UniProtKB-SubCell"/>
</dbReference>
<organism evidence="9 10">
    <name type="scientific">Candidatus Coprovicinus avistercoris</name>
    <dbReference type="NCBI Taxonomy" id="2840754"/>
    <lineage>
        <taxon>Bacteria</taxon>
        <taxon>Bacillati</taxon>
        <taxon>Actinomycetota</taxon>
        <taxon>Coriobacteriia</taxon>
        <taxon>Coriobacteriales</taxon>
        <taxon>Coriobacteriaceae</taxon>
        <taxon>Coriobacteriaceae incertae sedis</taxon>
        <taxon>Candidatus Coprovicinus</taxon>
    </lineage>
</organism>